<dbReference type="InterPro" id="IPR011010">
    <property type="entry name" value="DNA_brk_join_enz"/>
</dbReference>
<dbReference type="Proteomes" id="UP000606490">
    <property type="component" value="Unassembled WGS sequence"/>
</dbReference>
<dbReference type="InterPro" id="IPR010998">
    <property type="entry name" value="Integrase_recombinase_N"/>
</dbReference>
<dbReference type="SUPFAM" id="SSF56349">
    <property type="entry name" value="DNA breaking-rejoining enzymes"/>
    <property type="match status" value="1"/>
</dbReference>
<comment type="caution">
    <text evidence="4">The sequence shown here is derived from an EMBL/GenBank/DDBJ whole genome shotgun (WGS) entry which is preliminary data.</text>
</comment>
<keyword evidence="5" id="KW-1185">Reference proteome</keyword>
<protein>
    <submittedName>
        <fullName evidence="4">Site-specific integrase</fullName>
    </submittedName>
</protein>
<accession>A0ABS1VCF8</accession>
<reference evidence="4 5" key="1">
    <citation type="submission" date="2021-01" db="EMBL/GenBank/DDBJ databases">
        <title>Belnapia mucosa sp. nov. and Belnapia arida sp. nov., isolated from the Tabernas Desert (Almeria, Spain).</title>
        <authorList>
            <person name="Molina-Menor E."/>
            <person name="Vidal-Verdu A."/>
            <person name="Calonge A."/>
            <person name="Satari L."/>
            <person name="Pereto Magraner J."/>
            <person name="Porcar Miralles M."/>
        </authorList>
    </citation>
    <scope>NUCLEOTIDE SEQUENCE [LARGE SCALE GENOMIC DNA]</scope>
    <source>
        <strain evidence="4 5">T6</strain>
    </source>
</reference>
<evidence type="ECO:0000256" key="1">
    <source>
        <dbReference type="ARBA" id="ARBA00023125"/>
    </source>
</evidence>
<evidence type="ECO:0000259" key="3">
    <source>
        <dbReference type="PROSITE" id="PS51898"/>
    </source>
</evidence>
<dbReference type="PROSITE" id="PS51898">
    <property type="entry name" value="TYR_RECOMBINASE"/>
    <property type="match status" value="1"/>
</dbReference>
<dbReference type="CDD" id="cd00799">
    <property type="entry name" value="INT_Cre_C"/>
    <property type="match status" value="1"/>
</dbReference>
<organism evidence="4 5">
    <name type="scientific">Belnapia mucosa</name>
    <dbReference type="NCBI Taxonomy" id="2804532"/>
    <lineage>
        <taxon>Bacteria</taxon>
        <taxon>Pseudomonadati</taxon>
        <taxon>Pseudomonadota</taxon>
        <taxon>Alphaproteobacteria</taxon>
        <taxon>Acetobacterales</taxon>
        <taxon>Roseomonadaceae</taxon>
        <taxon>Belnapia</taxon>
    </lineage>
</organism>
<dbReference type="InterPro" id="IPR002104">
    <property type="entry name" value="Integrase_catalytic"/>
</dbReference>
<dbReference type="RefSeq" id="WP_202828568.1">
    <property type="nucleotide sequence ID" value="NZ_JAEUXJ010000020.1"/>
</dbReference>
<proteinExistence type="predicted"/>
<evidence type="ECO:0000313" key="4">
    <source>
        <dbReference type="EMBL" id="MBL6458826.1"/>
    </source>
</evidence>
<dbReference type="Gene3D" id="1.10.150.130">
    <property type="match status" value="1"/>
</dbReference>
<dbReference type="Gene3D" id="1.10.443.10">
    <property type="entry name" value="Intergrase catalytic core"/>
    <property type="match status" value="1"/>
</dbReference>
<gene>
    <name evidence="4" type="ORF">JMJ55_26190</name>
</gene>
<dbReference type="SUPFAM" id="SSF47823">
    <property type="entry name" value="lambda integrase-like, N-terminal domain"/>
    <property type="match status" value="1"/>
</dbReference>
<name>A0ABS1VCF8_9PROT</name>
<keyword evidence="2" id="KW-0233">DNA recombination</keyword>
<dbReference type="Pfam" id="PF00589">
    <property type="entry name" value="Phage_integrase"/>
    <property type="match status" value="1"/>
</dbReference>
<keyword evidence="1" id="KW-0238">DNA-binding</keyword>
<evidence type="ECO:0000256" key="2">
    <source>
        <dbReference type="ARBA" id="ARBA00023172"/>
    </source>
</evidence>
<dbReference type="InterPro" id="IPR052925">
    <property type="entry name" value="Phage_Integrase-like_Recomb"/>
</dbReference>
<dbReference type="EMBL" id="JAEUXJ010000020">
    <property type="protein sequence ID" value="MBL6458826.1"/>
    <property type="molecule type" value="Genomic_DNA"/>
</dbReference>
<evidence type="ECO:0000313" key="5">
    <source>
        <dbReference type="Proteomes" id="UP000606490"/>
    </source>
</evidence>
<dbReference type="PANTHER" id="PTHR34605">
    <property type="entry name" value="PHAGE_INTEGRASE DOMAIN-CONTAINING PROTEIN"/>
    <property type="match status" value="1"/>
</dbReference>
<dbReference type="InterPro" id="IPR013762">
    <property type="entry name" value="Integrase-like_cat_sf"/>
</dbReference>
<feature type="domain" description="Tyr recombinase" evidence="3">
    <location>
        <begin position="128"/>
        <end position="319"/>
    </location>
</feature>
<sequence>MTAPLPAVLVHQPGVLATEEIVARLTEHARQAQGALAPETERALRKASAAFSSWAGAEGVAALPASPEALAAYVDALSGLGRRPASIRQAVWAVATLHRAAALPDPSKAEVVRLALKRMSRTLGTRQRQAAPLGKADVNQIFNKAGMSLRECRDVALLLTMRDMLARRSEVVALEVADLRFAGDGGGTVLIKRSKTDQAGAGAVCWLRPRTVGELRRWLDAAGITKGPIFRRVGRPGIVGATALADGEVPRILKRLVEQAGLDPAAISGHSLRVGMAQDLVANGADLPAVMQAGRWRSPTMPARYAERLLAERGAVARLQE</sequence>
<dbReference type="PANTHER" id="PTHR34605:SF4">
    <property type="entry name" value="DNA ADENINE METHYLTRANSFERASE"/>
    <property type="match status" value="1"/>
</dbReference>